<protein>
    <submittedName>
        <fullName evidence="2">Cryptochrome-1</fullName>
    </submittedName>
</protein>
<name>A0AAE1LM45_9NEOP</name>
<evidence type="ECO:0000313" key="2">
    <source>
        <dbReference type="EMBL" id="KAK3924485.1"/>
    </source>
</evidence>
<reference evidence="2" key="1">
    <citation type="submission" date="2021-07" db="EMBL/GenBank/DDBJ databases">
        <authorList>
            <person name="Catto M.A."/>
            <person name="Jacobson A."/>
            <person name="Kennedy G."/>
            <person name="Labadie P."/>
            <person name="Hunt B.G."/>
            <person name="Srinivasan R."/>
        </authorList>
    </citation>
    <scope>NUCLEOTIDE SEQUENCE</scope>
    <source>
        <strain evidence="2">PL_HMW_Pooled</strain>
        <tissue evidence="2">Head</tissue>
    </source>
</reference>
<comment type="caution">
    <text evidence="2">The sequence shown here is derived from an EMBL/GenBank/DDBJ whole genome shotgun (WGS) entry which is preliminary data.</text>
</comment>
<sequence length="75" mass="8662">MIRCPSLRSPIFICIVLFNDVNIQLKMLCKEKDCHPSLGDYCENICSQCKEITAGIDTKIIHVNMLYFQRNLNVL</sequence>
<evidence type="ECO:0000313" key="3">
    <source>
        <dbReference type="Proteomes" id="UP001219518"/>
    </source>
</evidence>
<dbReference type="EMBL" id="JAHWGI010001187">
    <property type="protein sequence ID" value="KAK3924481.1"/>
    <property type="molecule type" value="Genomic_DNA"/>
</dbReference>
<organism evidence="2 3">
    <name type="scientific">Frankliniella fusca</name>
    <dbReference type="NCBI Taxonomy" id="407009"/>
    <lineage>
        <taxon>Eukaryota</taxon>
        <taxon>Metazoa</taxon>
        <taxon>Ecdysozoa</taxon>
        <taxon>Arthropoda</taxon>
        <taxon>Hexapoda</taxon>
        <taxon>Insecta</taxon>
        <taxon>Pterygota</taxon>
        <taxon>Neoptera</taxon>
        <taxon>Paraneoptera</taxon>
        <taxon>Thysanoptera</taxon>
        <taxon>Terebrantia</taxon>
        <taxon>Thripoidea</taxon>
        <taxon>Thripidae</taxon>
        <taxon>Frankliniella</taxon>
    </lineage>
</organism>
<dbReference type="Proteomes" id="UP001219518">
    <property type="component" value="Unassembled WGS sequence"/>
</dbReference>
<evidence type="ECO:0000313" key="1">
    <source>
        <dbReference type="EMBL" id="KAK3924481.1"/>
    </source>
</evidence>
<keyword evidence="3" id="KW-1185">Reference proteome</keyword>
<dbReference type="EMBL" id="JAHWGI010001187">
    <property type="protein sequence ID" value="KAK3924485.1"/>
    <property type="molecule type" value="Genomic_DNA"/>
</dbReference>
<accession>A0AAE1LM45</accession>
<gene>
    <name evidence="1" type="ORF">KUF71_012504</name>
    <name evidence="2" type="ORF">KUF71_012508</name>
</gene>
<proteinExistence type="predicted"/>
<dbReference type="AlphaFoldDB" id="A0AAE1LM45"/>
<reference evidence="2" key="2">
    <citation type="journal article" date="2023" name="BMC Genomics">
        <title>Pest status, molecular evolution, and epigenetic factors derived from the genome assembly of Frankliniella fusca, a thysanopteran phytovirus vector.</title>
        <authorList>
            <person name="Catto M.A."/>
            <person name="Labadie P.E."/>
            <person name="Jacobson A.L."/>
            <person name="Kennedy G.G."/>
            <person name="Srinivasan R."/>
            <person name="Hunt B.G."/>
        </authorList>
    </citation>
    <scope>NUCLEOTIDE SEQUENCE</scope>
    <source>
        <strain evidence="2">PL_HMW_Pooled</strain>
    </source>
</reference>